<evidence type="ECO:0000256" key="6">
    <source>
        <dbReference type="SAM" id="SignalP"/>
    </source>
</evidence>
<comment type="caution">
    <text evidence="8">The sequence shown here is derived from an EMBL/GenBank/DDBJ whole genome shotgun (WGS) entry which is preliminary data.</text>
</comment>
<dbReference type="PANTHER" id="PTHR14326">
    <property type="entry name" value="TARGETING PROTEIN FOR XKLP2"/>
    <property type="match status" value="1"/>
</dbReference>
<sequence length="608" mass="67986">LCIFHFCSQFNYGFLFQALLSLAVSSNIGLERLPHFTIAHSSEMSNDDHFSISAADSFPSEFSENFELCLPSSASDDSFENSSFKCEDISLNEKENFDIEKPSTRSVVASVEHHLIDNDQAEAGEMLRKINVETFDDVLSSTNSLNDETVSTIFSGESLIASSALGSSLTSVLTNSTEENVGMELQCTTKRNLSEKIVQQHAFATKLSSLNRVQEFKFRTDERHRIHEKKFQQKLKEEYEQEKRMRQFRARPAPSSLRKPFQIQPNEREKIKAQPITLNTEQRALKRKAFNEHLEERRCFYQSLKEEAERQQMEIEQKEIRQLRKQLVHKPLPIRCNLGPRREAKPTEKQASSSSKHCLCAEDGVLLSVVDKVKNDDKFRTMMRIMTISLNECCLDNERKNVQSSSVPSCGHALFTFKCIGKINTNDGDRPSSSAIDGQQRARYLSASTHAHTGQGGQVVEDRDPAAFSSCPLVALEVADAHNNDSDAGLPVFLSIIRRTSAKPVTDAVINDAAQDQSTEENATAEPDGVDSDPSNEAKVITVKIYPPDVDLNSGREASFSVDIPNPFGFADIVTHLPTTTISDKQVLQIDTQYVGKSIFGVILFSAL</sequence>
<reference evidence="8 9" key="1">
    <citation type="submission" date="2015-04" db="EMBL/GenBank/DDBJ databases">
        <title>Draft genome of the roundworm Trichinella nativa.</title>
        <authorList>
            <person name="Mitreva M."/>
        </authorList>
    </citation>
    <scope>NUCLEOTIDE SEQUENCE [LARGE SCALE GENOMIC DNA]</scope>
    <source>
        <strain evidence="8 9">ISS45</strain>
    </source>
</reference>
<feature type="domain" description="TPX2 C-terminal" evidence="7">
    <location>
        <begin position="277"/>
        <end position="335"/>
    </location>
</feature>
<feature type="region of interest" description="Disordered" evidence="5">
    <location>
        <begin position="513"/>
        <end position="537"/>
    </location>
</feature>
<accession>A0A1Y3EFU1</accession>
<keyword evidence="4" id="KW-0206">Cytoskeleton</keyword>
<dbReference type="EMBL" id="LVZM01013677">
    <property type="protein sequence ID" value="OUC44004.1"/>
    <property type="molecule type" value="Genomic_DNA"/>
</dbReference>
<comment type="subcellular location">
    <subcellularLocation>
        <location evidence="1">Cytoplasm</location>
        <location evidence="1">Cytoskeleton</location>
    </subcellularLocation>
</comment>
<organism evidence="8 9">
    <name type="scientific">Trichinella nativa</name>
    <dbReference type="NCBI Taxonomy" id="6335"/>
    <lineage>
        <taxon>Eukaryota</taxon>
        <taxon>Metazoa</taxon>
        <taxon>Ecdysozoa</taxon>
        <taxon>Nematoda</taxon>
        <taxon>Enoplea</taxon>
        <taxon>Dorylaimia</taxon>
        <taxon>Trichinellida</taxon>
        <taxon>Trichinellidae</taxon>
        <taxon>Trichinella</taxon>
    </lineage>
</organism>
<dbReference type="AlphaFoldDB" id="A0A1Y3EFU1"/>
<dbReference type="GO" id="GO:0005874">
    <property type="term" value="C:microtubule"/>
    <property type="evidence" value="ECO:0007669"/>
    <property type="project" value="InterPro"/>
</dbReference>
<name>A0A1Y3EFU1_9BILA</name>
<evidence type="ECO:0000256" key="4">
    <source>
        <dbReference type="ARBA" id="ARBA00023212"/>
    </source>
</evidence>
<evidence type="ECO:0000256" key="1">
    <source>
        <dbReference type="ARBA" id="ARBA00004245"/>
    </source>
</evidence>
<evidence type="ECO:0000313" key="8">
    <source>
        <dbReference type="EMBL" id="OUC44004.1"/>
    </source>
</evidence>
<evidence type="ECO:0000256" key="3">
    <source>
        <dbReference type="ARBA" id="ARBA00022490"/>
    </source>
</evidence>
<feature type="signal peptide" evidence="6">
    <location>
        <begin position="1"/>
        <end position="25"/>
    </location>
</feature>
<evidence type="ECO:0000256" key="5">
    <source>
        <dbReference type="SAM" id="MobiDB-lite"/>
    </source>
</evidence>
<proteinExistence type="inferred from homology"/>
<protein>
    <submittedName>
        <fullName evidence="8">Targeting protein</fullName>
    </submittedName>
</protein>
<dbReference type="PANTHER" id="PTHR14326:SF44">
    <property type="entry name" value="TARGETING PROTEIN FOR XKLP2"/>
    <property type="match status" value="1"/>
</dbReference>
<dbReference type="InterPro" id="IPR027329">
    <property type="entry name" value="TPX2_C"/>
</dbReference>
<keyword evidence="3" id="KW-0963">Cytoplasm</keyword>
<feature type="non-terminal residue" evidence="8">
    <location>
        <position position="1"/>
    </location>
</feature>
<gene>
    <name evidence="8" type="ORF">D917_02368</name>
</gene>
<evidence type="ECO:0000256" key="2">
    <source>
        <dbReference type="ARBA" id="ARBA00005885"/>
    </source>
</evidence>
<dbReference type="GO" id="GO:0005819">
    <property type="term" value="C:spindle"/>
    <property type="evidence" value="ECO:0007669"/>
    <property type="project" value="InterPro"/>
</dbReference>
<dbReference type="Pfam" id="PF06886">
    <property type="entry name" value="TPX2"/>
    <property type="match status" value="1"/>
</dbReference>
<evidence type="ECO:0000313" key="9">
    <source>
        <dbReference type="Proteomes" id="UP000243006"/>
    </source>
</evidence>
<dbReference type="GO" id="GO:0060236">
    <property type="term" value="P:regulation of mitotic spindle organization"/>
    <property type="evidence" value="ECO:0007669"/>
    <property type="project" value="InterPro"/>
</dbReference>
<keyword evidence="6" id="KW-0732">Signal</keyword>
<dbReference type="Proteomes" id="UP000243006">
    <property type="component" value="Unassembled WGS sequence"/>
</dbReference>
<feature type="chain" id="PRO_5011006922" evidence="6">
    <location>
        <begin position="26"/>
        <end position="608"/>
    </location>
</feature>
<dbReference type="InterPro" id="IPR009675">
    <property type="entry name" value="TPX2_fam"/>
</dbReference>
<comment type="similarity">
    <text evidence="2">Belongs to the TPX2 family.</text>
</comment>
<evidence type="ECO:0000259" key="7">
    <source>
        <dbReference type="Pfam" id="PF06886"/>
    </source>
</evidence>